<dbReference type="Pfam" id="PF04577">
    <property type="entry name" value="Glyco_transf_61"/>
    <property type="match status" value="1"/>
</dbReference>
<keyword evidence="1" id="KW-0328">Glycosyltransferase</keyword>
<accession>A0A2V3IGC4</accession>
<dbReference type="EMBL" id="NBIV01000234">
    <property type="protein sequence ID" value="PXF41127.1"/>
    <property type="molecule type" value="Genomic_DNA"/>
</dbReference>
<organism evidence="5 6">
    <name type="scientific">Gracilariopsis chorda</name>
    <dbReference type="NCBI Taxonomy" id="448386"/>
    <lineage>
        <taxon>Eukaryota</taxon>
        <taxon>Rhodophyta</taxon>
        <taxon>Florideophyceae</taxon>
        <taxon>Rhodymeniophycidae</taxon>
        <taxon>Gracilariales</taxon>
        <taxon>Gracilariaceae</taxon>
        <taxon>Gracilariopsis</taxon>
    </lineage>
</organism>
<evidence type="ECO:0000313" key="5">
    <source>
        <dbReference type="EMBL" id="PXF41127.1"/>
    </source>
</evidence>
<gene>
    <name evidence="5" type="ORF">BWQ96_09159</name>
</gene>
<dbReference type="GO" id="GO:0016757">
    <property type="term" value="F:glycosyltransferase activity"/>
    <property type="evidence" value="ECO:0007669"/>
    <property type="project" value="UniProtKB-KW"/>
</dbReference>
<dbReference type="OrthoDB" id="529273at2759"/>
<keyword evidence="6" id="KW-1185">Reference proteome</keyword>
<dbReference type="InterPro" id="IPR049625">
    <property type="entry name" value="Glyco_transf_61_cat"/>
</dbReference>
<dbReference type="Proteomes" id="UP000247409">
    <property type="component" value="Unassembled WGS sequence"/>
</dbReference>
<evidence type="ECO:0000256" key="2">
    <source>
        <dbReference type="ARBA" id="ARBA00022679"/>
    </source>
</evidence>
<dbReference type="PANTHER" id="PTHR20961">
    <property type="entry name" value="GLYCOSYLTRANSFERASE"/>
    <property type="match status" value="1"/>
</dbReference>
<name>A0A2V3IGC4_9FLOR</name>
<evidence type="ECO:0000256" key="3">
    <source>
        <dbReference type="ARBA" id="ARBA00023180"/>
    </source>
</evidence>
<sequence>MAKASSHHLKYRRCIGTSQLDSTLRYTSIFIILIAFLEFSGVSDFAADTYSLATSPTPRSIKSTADAFPITNTPRPGFSPAVTRLQKESDHQRRLRRNREKLNFLYKNVDPQTTLAKHIKSSKREPPASDKPTFMLEMHWNEENFEDKVCRIHNACLKKDGSVLVHAWMKSQQHHLRECGVRKVVYMESEKEFDEGDKADKAMDLFGVQPTRYHIPHFLTDILPMIYASEVLRPTSSSMKAKSVCEAPKKRRCSKHVNKEKLFPGFFAEDRLGELAVSSWVPQLAAMLPGRPTARFSSEIFNNTDKACFRSIISYEIGSHVRSGPEWYGEAKMFENHGITRASVLRNTTGRCRVHITILNRFGWETRAGYLVGRDITNIDDLTDAIQKLSKKEAYKNVDAKVAVEYFENKSFAEQVDIMQKADVILGVHGAGLGNLVFARQDTPFLEILPFTYYAGPFDSIAAALYLQYSRIVAEPDTKNFFECIEARARRENDESIARKAKSLWNEAVKRRKESGDLNYLTCHKFRSKSLSSMKICSRSQRLKVDIRETAKRLLNMAQHVCGRKTED</sequence>
<evidence type="ECO:0000256" key="1">
    <source>
        <dbReference type="ARBA" id="ARBA00022676"/>
    </source>
</evidence>
<feature type="domain" description="Glycosyltransferase 61 catalytic" evidence="4">
    <location>
        <begin position="217"/>
        <end position="443"/>
    </location>
</feature>
<evidence type="ECO:0000313" key="6">
    <source>
        <dbReference type="Proteomes" id="UP000247409"/>
    </source>
</evidence>
<comment type="caution">
    <text evidence="5">The sequence shown here is derived from an EMBL/GenBank/DDBJ whole genome shotgun (WGS) entry which is preliminary data.</text>
</comment>
<dbReference type="AlphaFoldDB" id="A0A2V3IGC4"/>
<keyword evidence="2" id="KW-0808">Transferase</keyword>
<protein>
    <recommendedName>
        <fullName evidence="4">Glycosyltransferase 61 catalytic domain-containing protein</fullName>
    </recommendedName>
</protein>
<evidence type="ECO:0000259" key="4">
    <source>
        <dbReference type="Pfam" id="PF04577"/>
    </source>
</evidence>
<keyword evidence="3" id="KW-0325">Glycoprotein</keyword>
<proteinExistence type="predicted"/>
<reference evidence="5 6" key="1">
    <citation type="journal article" date="2018" name="Mol. Biol. Evol.">
        <title>Analysis of the draft genome of the red seaweed Gracilariopsis chorda provides insights into genome size evolution in Rhodophyta.</title>
        <authorList>
            <person name="Lee J."/>
            <person name="Yang E.C."/>
            <person name="Graf L."/>
            <person name="Yang J.H."/>
            <person name="Qiu H."/>
            <person name="Zel Zion U."/>
            <person name="Chan C.X."/>
            <person name="Stephens T.G."/>
            <person name="Weber A.P.M."/>
            <person name="Boo G.H."/>
            <person name="Boo S.M."/>
            <person name="Kim K.M."/>
            <person name="Shin Y."/>
            <person name="Jung M."/>
            <person name="Lee S.J."/>
            <person name="Yim H.S."/>
            <person name="Lee J.H."/>
            <person name="Bhattacharya D."/>
            <person name="Yoon H.S."/>
        </authorList>
    </citation>
    <scope>NUCLEOTIDE SEQUENCE [LARGE SCALE GENOMIC DNA]</scope>
    <source>
        <strain evidence="5 6">SKKU-2015</strain>
        <tissue evidence="5">Whole body</tissue>
    </source>
</reference>
<dbReference type="InterPro" id="IPR007657">
    <property type="entry name" value="Glycosyltransferase_61"/>
</dbReference>